<evidence type="ECO:0000256" key="1">
    <source>
        <dbReference type="SAM" id="MobiDB-lite"/>
    </source>
</evidence>
<name>L1IEK3_GUITC</name>
<evidence type="ECO:0000313" key="4">
    <source>
        <dbReference type="Proteomes" id="UP000011087"/>
    </source>
</evidence>
<evidence type="ECO:0008006" key="5">
    <source>
        <dbReference type="Google" id="ProtNLM"/>
    </source>
</evidence>
<feature type="region of interest" description="Disordered" evidence="1">
    <location>
        <begin position="86"/>
        <end position="106"/>
    </location>
</feature>
<dbReference type="HOGENOM" id="CLU_2228322_0_0_1"/>
<dbReference type="Proteomes" id="UP000011087">
    <property type="component" value="Unassembled WGS sequence"/>
</dbReference>
<evidence type="ECO:0000313" key="3">
    <source>
        <dbReference type="EnsemblProtists" id="EKX34314"/>
    </source>
</evidence>
<accession>L1IEK3</accession>
<dbReference type="EnsemblProtists" id="EKX34314">
    <property type="protein sequence ID" value="EKX34314"/>
    <property type="gene ID" value="GUITHDRAFT_155773"/>
</dbReference>
<evidence type="ECO:0000313" key="2">
    <source>
        <dbReference type="EMBL" id="EKX34314.1"/>
    </source>
</evidence>
<proteinExistence type="predicted"/>
<keyword evidence="4" id="KW-1185">Reference proteome</keyword>
<reference evidence="4" key="2">
    <citation type="submission" date="2012-11" db="EMBL/GenBank/DDBJ databases">
        <authorList>
            <person name="Kuo A."/>
            <person name="Curtis B.A."/>
            <person name="Tanifuji G."/>
            <person name="Burki F."/>
            <person name="Gruber A."/>
            <person name="Irimia M."/>
            <person name="Maruyama S."/>
            <person name="Arias M.C."/>
            <person name="Ball S.G."/>
            <person name="Gile G.H."/>
            <person name="Hirakawa Y."/>
            <person name="Hopkins J.F."/>
            <person name="Rensing S.A."/>
            <person name="Schmutz J."/>
            <person name="Symeonidi A."/>
            <person name="Elias M."/>
            <person name="Eveleigh R.J."/>
            <person name="Herman E.K."/>
            <person name="Klute M.J."/>
            <person name="Nakayama T."/>
            <person name="Obornik M."/>
            <person name="Reyes-Prieto A."/>
            <person name="Armbrust E.V."/>
            <person name="Aves S.J."/>
            <person name="Beiko R.G."/>
            <person name="Coutinho P."/>
            <person name="Dacks J.B."/>
            <person name="Durnford D.G."/>
            <person name="Fast N.M."/>
            <person name="Green B.R."/>
            <person name="Grisdale C."/>
            <person name="Hempe F."/>
            <person name="Henrissat B."/>
            <person name="Hoppner M.P."/>
            <person name="Ishida K.-I."/>
            <person name="Kim E."/>
            <person name="Koreny L."/>
            <person name="Kroth P.G."/>
            <person name="Liu Y."/>
            <person name="Malik S.-B."/>
            <person name="Maier U.G."/>
            <person name="McRose D."/>
            <person name="Mock T."/>
            <person name="Neilson J.A."/>
            <person name="Onodera N.T."/>
            <person name="Poole A.M."/>
            <person name="Pritham E.J."/>
            <person name="Richards T.A."/>
            <person name="Rocap G."/>
            <person name="Roy S.W."/>
            <person name="Sarai C."/>
            <person name="Schaack S."/>
            <person name="Shirato S."/>
            <person name="Slamovits C.H."/>
            <person name="Spencer D.F."/>
            <person name="Suzuki S."/>
            <person name="Worden A.Z."/>
            <person name="Zauner S."/>
            <person name="Barry K."/>
            <person name="Bell C."/>
            <person name="Bharti A.K."/>
            <person name="Crow J.A."/>
            <person name="Grimwood J."/>
            <person name="Kramer R."/>
            <person name="Lindquist E."/>
            <person name="Lucas S."/>
            <person name="Salamov A."/>
            <person name="McFadden G.I."/>
            <person name="Lane C.E."/>
            <person name="Keeling P.J."/>
            <person name="Gray M.W."/>
            <person name="Grigoriev I.V."/>
            <person name="Archibald J.M."/>
        </authorList>
    </citation>
    <scope>NUCLEOTIDE SEQUENCE</scope>
    <source>
        <strain evidence="4">CCMP2712</strain>
    </source>
</reference>
<organism evidence="2">
    <name type="scientific">Guillardia theta (strain CCMP2712)</name>
    <name type="common">Cryptophyte</name>
    <dbReference type="NCBI Taxonomy" id="905079"/>
    <lineage>
        <taxon>Eukaryota</taxon>
        <taxon>Cryptophyceae</taxon>
        <taxon>Pyrenomonadales</taxon>
        <taxon>Geminigeraceae</taxon>
        <taxon>Guillardia</taxon>
    </lineage>
</organism>
<dbReference type="PaxDb" id="55529-EKX34314"/>
<dbReference type="EMBL" id="JH993112">
    <property type="protein sequence ID" value="EKX34314.1"/>
    <property type="molecule type" value="Genomic_DNA"/>
</dbReference>
<reference evidence="2 4" key="1">
    <citation type="journal article" date="2012" name="Nature">
        <title>Algal genomes reveal evolutionary mosaicism and the fate of nucleomorphs.</title>
        <authorList>
            <consortium name="DOE Joint Genome Institute"/>
            <person name="Curtis B.A."/>
            <person name="Tanifuji G."/>
            <person name="Burki F."/>
            <person name="Gruber A."/>
            <person name="Irimia M."/>
            <person name="Maruyama S."/>
            <person name="Arias M.C."/>
            <person name="Ball S.G."/>
            <person name="Gile G.H."/>
            <person name="Hirakawa Y."/>
            <person name="Hopkins J.F."/>
            <person name="Kuo A."/>
            <person name="Rensing S.A."/>
            <person name="Schmutz J."/>
            <person name="Symeonidi A."/>
            <person name="Elias M."/>
            <person name="Eveleigh R.J."/>
            <person name="Herman E.K."/>
            <person name="Klute M.J."/>
            <person name="Nakayama T."/>
            <person name="Obornik M."/>
            <person name="Reyes-Prieto A."/>
            <person name="Armbrust E.V."/>
            <person name="Aves S.J."/>
            <person name="Beiko R.G."/>
            <person name="Coutinho P."/>
            <person name="Dacks J.B."/>
            <person name="Durnford D.G."/>
            <person name="Fast N.M."/>
            <person name="Green B.R."/>
            <person name="Grisdale C.J."/>
            <person name="Hempel F."/>
            <person name="Henrissat B."/>
            <person name="Hoppner M.P."/>
            <person name="Ishida K."/>
            <person name="Kim E."/>
            <person name="Koreny L."/>
            <person name="Kroth P.G."/>
            <person name="Liu Y."/>
            <person name="Malik S.B."/>
            <person name="Maier U.G."/>
            <person name="McRose D."/>
            <person name="Mock T."/>
            <person name="Neilson J.A."/>
            <person name="Onodera N.T."/>
            <person name="Poole A.M."/>
            <person name="Pritham E.J."/>
            <person name="Richards T.A."/>
            <person name="Rocap G."/>
            <person name="Roy S.W."/>
            <person name="Sarai C."/>
            <person name="Schaack S."/>
            <person name="Shirato S."/>
            <person name="Slamovits C.H."/>
            <person name="Spencer D.F."/>
            <person name="Suzuki S."/>
            <person name="Worden A.Z."/>
            <person name="Zauner S."/>
            <person name="Barry K."/>
            <person name="Bell C."/>
            <person name="Bharti A.K."/>
            <person name="Crow J.A."/>
            <person name="Grimwood J."/>
            <person name="Kramer R."/>
            <person name="Lindquist E."/>
            <person name="Lucas S."/>
            <person name="Salamov A."/>
            <person name="McFadden G.I."/>
            <person name="Lane C.E."/>
            <person name="Keeling P.J."/>
            <person name="Gray M.W."/>
            <person name="Grigoriev I.V."/>
            <person name="Archibald J.M."/>
        </authorList>
    </citation>
    <scope>NUCLEOTIDE SEQUENCE</scope>
    <source>
        <strain evidence="2 4">CCMP2712</strain>
    </source>
</reference>
<protein>
    <recommendedName>
        <fullName evidence="5">CLASP N-terminal domain-containing protein</fullName>
    </recommendedName>
</protein>
<dbReference type="RefSeq" id="XP_005821294.1">
    <property type="nucleotide sequence ID" value="XM_005821237.1"/>
</dbReference>
<dbReference type="KEGG" id="gtt:GUITHDRAFT_155773"/>
<gene>
    <name evidence="2" type="ORF">GUITHDRAFT_155773</name>
</gene>
<sequence length="106" mass="11193">MFSSVAKENSPAIRQQVIKSGAPLLVVMVLRHFSEAPGEVQPVLRRAVNAIRLVGLDDQATAGAVRLARAPEALKKIISRFPENASLSKSASTALNSIEQSASSGL</sequence>
<dbReference type="AlphaFoldDB" id="L1IEK3"/>
<dbReference type="GeneID" id="17291069"/>
<reference evidence="3" key="3">
    <citation type="submission" date="2016-03" db="UniProtKB">
        <authorList>
            <consortium name="EnsemblProtists"/>
        </authorList>
    </citation>
    <scope>IDENTIFICATION</scope>
</reference>